<proteinExistence type="predicted"/>
<organism evidence="2 3">
    <name type="scientific">Cryptosporangium minutisporangium</name>
    <dbReference type="NCBI Taxonomy" id="113569"/>
    <lineage>
        <taxon>Bacteria</taxon>
        <taxon>Bacillati</taxon>
        <taxon>Actinomycetota</taxon>
        <taxon>Actinomycetes</taxon>
        <taxon>Cryptosporangiales</taxon>
        <taxon>Cryptosporangiaceae</taxon>
        <taxon>Cryptosporangium</taxon>
    </lineage>
</organism>
<keyword evidence="1" id="KW-0812">Transmembrane</keyword>
<keyword evidence="1" id="KW-0472">Membrane</keyword>
<reference evidence="3" key="1">
    <citation type="journal article" date="2019" name="Int. J. Syst. Evol. Microbiol.">
        <title>The Global Catalogue of Microorganisms (GCM) 10K type strain sequencing project: providing services to taxonomists for standard genome sequencing and annotation.</title>
        <authorList>
            <consortium name="The Broad Institute Genomics Platform"/>
            <consortium name="The Broad Institute Genome Sequencing Center for Infectious Disease"/>
            <person name="Wu L."/>
            <person name="Ma J."/>
        </authorList>
    </citation>
    <scope>NUCLEOTIDE SEQUENCE [LARGE SCALE GENOMIC DNA]</scope>
    <source>
        <strain evidence="3">JCM 9458</strain>
    </source>
</reference>
<feature type="transmembrane region" description="Helical" evidence="1">
    <location>
        <begin position="65"/>
        <end position="91"/>
    </location>
</feature>
<keyword evidence="1" id="KW-1133">Transmembrane helix</keyword>
<accession>A0ABP6T4N3</accession>
<dbReference type="EMBL" id="BAAAYN010000038">
    <property type="protein sequence ID" value="GAA3392537.1"/>
    <property type="molecule type" value="Genomic_DNA"/>
</dbReference>
<keyword evidence="3" id="KW-1185">Reference proteome</keyword>
<name>A0ABP6T4N3_9ACTN</name>
<protein>
    <submittedName>
        <fullName evidence="2">ABC transporter permease subunit</fullName>
    </submittedName>
</protein>
<feature type="transmembrane region" description="Helical" evidence="1">
    <location>
        <begin position="103"/>
        <end position="124"/>
    </location>
</feature>
<feature type="transmembrane region" description="Helical" evidence="1">
    <location>
        <begin position="221"/>
        <end position="242"/>
    </location>
</feature>
<dbReference type="Proteomes" id="UP001501676">
    <property type="component" value="Unassembled WGS sequence"/>
</dbReference>
<dbReference type="RefSeq" id="WP_345731086.1">
    <property type="nucleotide sequence ID" value="NZ_BAAAYN010000038.1"/>
</dbReference>
<feature type="transmembrane region" description="Helical" evidence="1">
    <location>
        <begin position="21"/>
        <end position="45"/>
    </location>
</feature>
<gene>
    <name evidence="2" type="ORF">GCM10020369_54640</name>
</gene>
<evidence type="ECO:0000313" key="3">
    <source>
        <dbReference type="Proteomes" id="UP001501676"/>
    </source>
</evidence>
<feature type="transmembrane region" description="Helical" evidence="1">
    <location>
        <begin position="136"/>
        <end position="159"/>
    </location>
</feature>
<sequence length="247" mass="24899">MRPRLSDALRGEWTKLRTSPGAAWSVLAIAVATAGLSALAVGSVTCPCATDTMKLTLSGVQLGQAVAAVFAVVLLGGEYGTGMITVTLAALPDRVSVLAAKATLVLGLVGGAGAVGVGAAWLIGRAVLGDDLGPGAVLRPVVGSVLYLMLVALLGLGAAAVARASAAAIGVVLGLLYIGPIVTAMVSDPDWQRHLRQVLPADAGLAVQATINLDDLPVEPWHGLGVLALWTVGTLLLGAFLLHRRDA</sequence>
<feature type="transmembrane region" description="Helical" evidence="1">
    <location>
        <begin position="166"/>
        <end position="186"/>
    </location>
</feature>
<evidence type="ECO:0000256" key="1">
    <source>
        <dbReference type="SAM" id="Phobius"/>
    </source>
</evidence>
<comment type="caution">
    <text evidence="2">The sequence shown here is derived from an EMBL/GenBank/DDBJ whole genome shotgun (WGS) entry which is preliminary data.</text>
</comment>
<evidence type="ECO:0000313" key="2">
    <source>
        <dbReference type="EMBL" id="GAA3392537.1"/>
    </source>
</evidence>